<keyword evidence="2" id="KW-1185">Reference proteome</keyword>
<dbReference type="Proteomes" id="UP000019140">
    <property type="component" value="Unassembled WGS sequence"/>
</dbReference>
<dbReference type="EMBL" id="AZHX01002084">
    <property type="protein sequence ID" value="ETW97235.1"/>
    <property type="molecule type" value="Genomic_DNA"/>
</dbReference>
<accession>W4LHN8</accession>
<proteinExistence type="predicted"/>
<dbReference type="AlphaFoldDB" id="W4LHN8"/>
<reference evidence="1 2" key="1">
    <citation type="journal article" date="2014" name="Nature">
        <title>An environmental bacterial taxon with a large and distinct metabolic repertoire.</title>
        <authorList>
            <person name="Wilson M.C."/>
            <person name="Mori T."/>
            <person name="Ruckert C."/>
            <person name="Uria A.R."/>
            <person name="Helf M.J."/>
            <person name="Takada K."/>
            <person name="Gernert C."/>
            <person name="Steffens U.A."/>
            <person name="Heycke N."/>
            <person name="Schmitt S."/>
            <person name="Rinke C."/>
            <person name="Helfrich E.J."/>
            <person name="Brachmann A.O."/>
            <person name="Gurgui C."/>
            <person name="Wakimoto T."/>
            <person name="Kracht M."/>
            <person name="Crusemann M."/>
            <person name="Hentschel U."/>
            <person name="Abe I."/>
            <person name="Matsunaga S."/>
            <person name="Kalinowski J."/>
            <person name="Takeyama H."/>
            <person name="Piel J."/>
        </authorList>
    </citation>
    <scope>NUCLEOTIDE SEQUENCE [LARGE SCALE GENOMIC DNA]</scope>
    <source>
        <strain evidence="2">TSY2</strain>
    </source>
</reference>
<comment type="caution">
    <text evidence="1">The sequence shown here is derived from an EMBL/GenBank/DDBJ whole genome shotgun (WGS) entry which is preliminary data.</text>
</comment>
<name>W4LHN8_9BACT</name>
<protein>
    <recommendedName>
        <fullName evidence="3">Clan AA aspartic protease</fullName>
    </recommendedName>
</protein>
<evidence type="ECO:0008006" key="3">
    <source>
        <dbReference type="Google" id="ProtNLM"/>
    </source>
</evidence>
<dbReference type="HOGENOM" id="CLU_149987_0_0_7"/>
<sequence>MILGRVTADREAILPLEITGPSRQWQQAEAVIDTGFNGFLTLPSALVHFLRLPLVGNRRAALGDGSVVVLDVYLATVFWHNQEREVLVLQADSAPLVGMSLLSGNRVTLNIVDDGEVLIDELP</sequence>
<evidence type="ECO:0000313" key="1">
    <source>
        <dbReference type="EMBL" id="ETW97235.1"/>
    </source>
</evidence>
<organism evidence="1 2">
    <name type="scientific">Candidatus Entotheonella gemina</name>
    <dbReference type="NCBI Taxonomy" id="1429439"/>
    <lineage>
        <taxon>Bacteria</taxon>
        <taxon>Pseudomonadati</taxon>
        <taxon>Nitrospinota/Tectimicrobiota group</taxon>
        <taxon>Candidatus Tectimicrobiota</taxon>
        <taxon>Candidatus Entotheonellia</taxon>
        <taxon>Candidatus Entotheonellales</taxon>
        <taxon>Candidatus Entotheonellaceae</taxon>
        <taxon>Candidatus Entotheonella</taxon>
    </lineage>
</organism>
<dbReference type="InterPro" id="IPR022274">
    <property type="entry name" value="Peptidase_asp_AF0612"/>
</dbReference>
<dbReference type="NCBIfam" id="TIGR03698">
    <property type="entry name" value="clan_AA_DTGF"/>
    <property type="match status" value="1"/>
</dbReference>
<gene>
    <name evidence="1" type="ORF">ETSY2_44960</name>
</gene>
<evidence type="ECO:0000313" key="2">
    <source>
        <dbReference type="Proteomes" id="UP000019140"/>
    </source>
</evidence>